<feature type="domain" description="DNA-directed DNA polymerase family B mitochondria/virus" evidence="9">
    <location>
        <begin position="290"/>
        <end position="578"/>
    </location>
</feature>
<evidence type="ECO:0000256" key="6">
    <source>
        <dbReference type="ARBA" id="ARBA00022932"/>
    </source>
</evidence>
<dbReference type="GO" id="GO:0000166">
    <property type="term" value="F:nucleotide binding"/>
    <property type="evidence" value="ECO:0007669"/>
    <property type="project" value="InterPro"/>
</dbReference>
<dbReference type="InterPro" id="IPR043502">
    <property type="entry name" value="DNA/RNA_pol_sf"/>
</dbReference>
<dbReference type="PANTHER" id="PTHR31511:SF12">
    <property type="entry name" value="RHO TERMINATION FACTOR N-TERMINAL DOMAIN-CONTAINING PROTEIN"/>
    <property type="match status" value="1"/>
</dbReference>
<dbReference type="GO" id="GO:0006260">
    <property type="term" value="P:DNA replication"/>
    <property type="evidence" value="ECO:0007669"/>
    <property type="project" value="UniProtKB-KW"/>
</dbReference>
<dbReference type="GO" id="GO:0042575">
    <property type="term" value="C:DNA polymerase complex"/>
    <property type="evidence" value="ECO:0007669"/>
    <property type="project" value="UniProtKB-ARBA"/>
</dbReference>
<dbReference type="SUPFAM" id="SSF54060">
    <property type="entry name" value="His-Me finger endonucleases"/>
    <property type="match status" value="1"/>
</dbReference>
<keyword evidence="11" id="KW-1185">Reference proteome</keyword>
<dbReference type="Proteomes" id="UP000078542">
    <property type="component" value="Unassembled WGS sequence"/>
</dbReference>
<dbReference type="SUPFAM" id="SSF56672">
    <property type="entry name" value="DNA/RNA polymerases"/>
    <property type="match status" value="1"/>
</dbReference>
<keyword evidence="6" id="KW-0239">DNA-directed DNA polymerase</keyword>
<keyword evidence="5" id="KW-0235">DNA replication</keyword>
<reference evidence="10 11" key="1">
    <citation type="submission" date="2016-03" db="EMBL/GenBank/DDBJ databases">
        <title>Cyphomyrmex costatus WGS genome.</title>
        <authorList>
            <person name="Nygaard S."/>
            <person name="Hu H."/>
            <person name="Boomsma J."/>
            <person name="Zhang G."/>
        </authorList>
    </citation>
    <scope>NUCLEOTIDE SEQUENCE [LARGE SCALE GENOMIC DNA]</scope>
    <source>
        <strain evidence="10">MS0001</strain>
        <tissue evidence="10">Whole body</tissue>
    </source>
</reference>
<keyword evidence="7" id="KW-0238">DNA-binding</keyword>
<dbReference type="Gene3D" id="3.30.420.10">
    <property type="entry name" value="Ribonuclease H-like superfamily/Ribonuclease H"/>
    <property type="match status" value="1"/>
</dbReference>
<evidence type="ECO:0000256" key="2">
    <source>
        <dbReference type="ARBA" id="ARBA00012417"/>
    </source>
</evidence>
<dbReference type="InterPro" id="IPR012337">
    <property type="entry name" value="RNaseH-like_sf"/>
</dbReference>
<comment type="similarity">
    <text evidence="1">Belongs to the DNA polymerase type-B family.</text>
</comment>
<protein>
    <recommendedName>
        <fullName evidence="2">DNA-directed DNA polymerase</fullName>
        <ecNumber evidence="2">2.7.7.7</ecNumber>
    </recommendedName>
</protein>
<evidence type="ECO:0000256" key="1">
    <source>
        <dbReference type="ARBA" id="ARBA00005755"/>
    </source>
</evidence>
<evidence type="ECO:0000259" key="9">
    <source>
        <dbReference type="Pfam" id="PF03175"/>
    </source>
</evidence>
<name>A0A151INV9_9HYME</name>
<feature type="non-terminal residue" evidence="10">
    <location>
        <position position="1"/>
    </location>
</feature>
<sequence length="602" mass="69733">GAVINSNHIEPRQFLEDASEIVLECVRDVMQRHNSIKINTVFNGEFVSGDKRANKSVSTRNYELFRSSNLQERNTSAIGMYNNNNNNNNNNNIYIFILFSRCLHYFSCNKKLEIHTVDCGKLNDYAIRLPSEDDKWLKFKNNCRKERVPFVVYADLECVLENMDKDPTSSTYTYQRHKVFSIAYYVHCSYDSLLSGYRFRRDNNCIAWYADELKKIAHSVKTINSTNVPMTDFTRDDWQKFNSATHCHVCEKPFAKDGKQARDHCHLTGRYRGPAHSNCNLNYKDSHCIPVVFHNLSGYDAHFIIKEIATAYEGRVNLLPITKGKYISFSKHVDSTIDDKKNCIQLRFIDSYKFLASSLEKLASFLSKDKLRVVQREFCNLSAENFDLLTRKGIFPYEYIDSVEKLDDACLPPRESFYSSLTDSTVSESDYAHALNVWQQFSIRTLGEYSDLYLKTDVLLLTDIFENFRDSCVASYGLDPAYYYTLPGFTWDAMLKHTGVKFELLTDVDMVLFIERGIRGGLSQCSNRYAQANNKYMQSYDPSKPSTYLMYYDVNNLYGWAMCQPLPYADFQWVDDVENFDVTTVALDSPTGYILEVDLEYP</sequence>
<gene>
    <name evidence="10" type="ORF">ALC62_01894</name>
</gene>
<keyword evidence="4" id="KW-0548">Nucleotidyltransferase</keyword>
<organism evidence="10 11">
    <name type="scientific">Cyphomyrmex costatus</name>
    <dbReference type="NCBI Taxonomy" id="456900"/>
    <lineage>
        <taxon>Eukaryota</taxon>
        <taxon>Metazoa</taxon>
        <taxon>Ecdysozoa</taxon>
        <taxon>Arthropoda</taxon>
        <taxon>Hexapoda</taxon>
        <taxon>Insecta</taxon>
        <taxon>Pterygota</taxon>
        <taxon>Neoptera</taxon>
        <taxon>Endopterygota</taxon>
        <taxon>Hymenoptera</taxon>
        <taxon>Apocrita</taxon>
        <taxon>Aculeata</taxon>
        <taxon>Formicoidea</taxon>
        <taxon>Formicidae</taxon>
        <taxon>Myrmicinae</taxon>
        <taxon>Cyphomyrmex</taxon>
    </lineage>
</organism>
<comment type="catalytic activity">
    <reaction evidence="8">
        <text>DNA(n) + a 2'-deoxyribonucleoside 5'-triphosphate = DNA(n+1) + diphosphate</text>
        <dbReference type="Rhea" id="RHEA:22508"/>
        <dbReference type="Rhea" id="RHEA-COMP:17339"/>
        <dbReference type="Rhea" id="RHEA-COMP:17340"/>
        <dbReference type="ChEBI" id="CHEBI:33019"/>
        <dbReference type="ChEBI" id="CHEBI:61560"/>
        <dbReference type="ChEBI" id="CHEBI:173112"/>
        <dbReference type="EC" id="2.7.7.7"/>
    </reaction>
</comment>
<dbReference type="SUPFAM" id="SSF53098">
    <property type="entry name" value="Ribonuclease H-like"/>
    <property type="match status" value="1"/>
</dbReference>
<accession>A0A151INV9</accession>
<dbReference type="InterPro" id="IPR004868">
    <property type="entry name" value="DNA-dir_DNA_pol_B_mt/vir"/>
</dbReference>
<evidence type="ECO:0000256" key="8">
    <source>
        <dbReference type="ARBA" id="ARBA00049244"/>
    </source>
</evidence>
<proteinExistence type="inferred from homology"/>
<evidence type="ECO:0000313" key="11">
    <source>
        <dbReference type="Proteomes" id="UP000078542"/>
    </source>
</evidence>
<dbReference type="PANTHER" id="PTHR31511">
    <property type="entry name" value="PROTEIN CBG23764"/>
    <property type="match status" value="1"/>
</dbReference>
<evidence type="ECO:0000256" key="7">
    <source>
        <dbReference type="ARBA" id="ARBA00023125"/>
    </source>
</evidence>
<dbReference type="Pfam" id="PF03175">
    <property type="entry name" value="DNA_pol_B_2"/>
    <property type="match status" value="1"/>
</dbReference>
<dbReference type="STRING" id="456900.A0A151INV9"/>
<evidence type="ECO:0000313" key="10">
    <source>
        <dbReference type="EMBL" id="KYN07146.1"/>
    </source>
</evidence>
<evidence type="ECO:0000256" key="5">
    <source>
        <dbReference type="ARBA" id="ARBA00022705"/>
    </source>
</evidence>
<dbReference type="InterPro" id="IPR044925">
    <property type="entry name" value="His-Me_finger_sf"/>
</dbReference>
<dbReference type="InterPro" id="IPR036397">
    <property type="entry name" value="RNaseH_sf"/>
</dbReference>
<evidence type="ECO:0000256" key="4">
    <source>
        <dbReference type="ARBA" id="ARBA00022695"/>
    </source>
</evidence>
<evidence type="ECO:0000256" key="3">
    <source>
        <dbReference type="ARBA" id="ARBA00022679"/>
    </source>
</evidence>
<dbReference type="EMBL" id="KQ976911">
    <property type="protein sequence ID" value="KYN07146.1"/>
    <property type="molecule type" value="Genomic_DNA"/>
</dbReference>
<dbReference type="GO" id="GO:0003887">
    <property type="term" value="F:DNA-directed DNA polymerase activity"/>
    <property type="evidence" value="ECO:0007669"/>
    <property type="project" value="UniProtKB-KW"/>
</dbReference>
<dbReference type="GO" id="GO:0003677">
    <property type="term" value="F:DNA binding"/>
    <property type="evidence" value="ECO:0007669"/>
    <property type="project" value="UniProtKB-KW"/>
</dbReference>
<keyword evidence="3" id="KW-0808">Transferase</keyword>
<dbReference type="EC" id="2.7.7.7" evidence="2"/>
<dbReference type="AlphaFoldDB" id="A0A151INV9"/>